<dbReference type="InterPro" id="IPR000719">
    <property type="entry name" value="Prot_kinase_dom"/>
</dbReference>
<dbReference type="GO" id="GO:0005524">
    <property type="term" value="F:ATP binding"/>
    <property type="evidence" value="ECO:0007669"/>
    <property type="project" value="UniProtKB-UniRule"/>
</dbReference>
<protein>
    <recommendedName>
        <fullName evidence="9">Protein kinase domain-containing protein</fullName>
    </recommendedName>
</protein>
<dbReference type="Gene3D" id="3.30.200.20">
    <property type="entry name" value="Phosphorylase Kinase, domain 1"/>
    <property type="match status" value="1"/>
</dbReference>
<evidence type="ECO:0000256" key="4">
    <source>
        <dbReference type="ARBA" id="ARBA00022777"/>
    </source>
</evidence>
<dbReference type="InterPro" id="IPR001245">
    <property type="entry name" value="Ser-Thr/Tyr_kinase_cat_dom"/>
</dbReference>
<name>A0A9W6BEH8_9CHLO</name>
<dbReference type="Pfam" id="PF07714">
    <property type="entry name" value="PK_Tyr_Ser-Thr"/>
    <property type="match status" value="1"/>
</dbReference>
<feature type="region of interest" description="Disordered" evidence="8">
    <location>
        <begin position="199"/>
        <end position="226"/>
    </location>
</feature>
<reference evidence="10 11" key="1">
    <citation type="journal article" date="2023" name="Commun. Biol.">
        <title>Reorganization of the ancestral sex-determining regions during the evolution of trioecy in Pleodorina starrii.</title>
        <authorList>
            <person name="Takahashi K."/>
            <person name="Suzuki S."/>
            <person name="Kawai-Toyooka H."/>
            <person name="Yamamoto K."/>
            <person name="Hamaji T."/>
            <person name="Ootsuki R."/>
            <person name="Yamaguchi H."/>
            <person name="Kawachi M."/>
            <person name="Higashiyama T."/>
            <person name="Nozaki H."/>
        </authorList>
    </citation>
    <scope>NUCLEOTIDE SEQUENCE [LARGE SCALE GENOMIC DNA]</scope>
    <source>
        <strain evidence="10 11">NIES-4479</strain>
    </source>
</reference>
<evidence type="ECO:0000256" key="3">
    <source>
        <dbReference type="ARBA" id="ARBA00022741"/>
    </source>
</evidence>
<dbReference type="InterPro" id="IPR017441">
    <property type="entry name" value="Protein_kinase_ATP_BS"/>
</dbReference>
<dbReference type="GO" id="GO:0004674">
    <property type="term" value="F:protein serine/threonine kinase activity"/>
    <property type="evidence" value="ECO:0007669"/>
    <property type="project" value="UniProtKB-KW"/>
</dbReference>
<feature type="domain" description="Protein kinase" evidence="9">
    <location>
        <begin position="119"/>
        <end position="454"/>
    </location>
</feature>
<organism evidence="10 11">
    <name type="scientific">Pleodorina starrii</name>
    <dbReference type="NCBI Taxonomy" id="330485"/>
    <lineage>
        <taxon>Eukaryota</taxon>
        <taxon>Viridiplantae</taxon>
        <taxon>Chlorophyta</taxon>
        <taxon>core chlorophytes</taxon>
        <taxon>Chlorophyceae</taxon>
        <taxon>CS clade</taxon>
        <taxon>Chlamydomonadales</taxon>
        <taxon>Volvocaceae</taxon>
        <taxon>Pleodorina</taxon>
    </lineage>
</organism>
<evidence type="ECO:0000313" key="11">
    <source>
        <dbReference type="Proteomes" id="UP001165080"/>
    </source>
</evidence>
<dbReference type="PROSITE" id="PS00108">
    <property type="entry name" value="PROTEIN_KINASE_ST"/>
    <property type="match status" value="1"/>
</dbReference>
<keyword evidence="5 6" id="KW-0067">ATP-binding</keyword>
<dbReference type="PROSITE" id="PS00107">
    <property type="entry name" value="PROTEIN_KINASE_ATP"/>
    <property type="match status" value="1"/>
</dbReference>
<dbReference type="PANTHER" id="PTHR44329:SF214">
    <property type="entry name" value="PROTEIN KINASE DOMAIN-CONTAINING PROTEIN"/>
    <property type="match status" value="1"/>
</dbReference>
<evidence type="ECO:0000313" key="10">
    <source>
        <dbReference type="EMBL" id="GLC50741.1"/>
    </source>
</evidence>
<comment type="similarity">
    <text evidence="7">Belongs to the protein kinase superfamily.</text>
</comment>
<dbReference type="InterPro" id="IPR008271">
    <property type="entry name" value="Ser/Thr_kinase_AS"/>
</dbReference>
<feature type="region of interest" description="Disordered" evidence="8">
    <location>
        <begin position="52"/>
        <end position="72"/>
    </location>
</feature>
<evidence type="ECO:0000259" key="9">
    <source>
        <dbReference type="PROSITE" id="PS50011"/>
    </source>
</evidence>
<feature type="region of interest" description="Disordered" evidence="8">
    <location>
        <begin position="465"/>
        <end position="490"/>
    </location>
</feature>
<keyword evidence="1 7" id="KW-0723">Serine/threonine-protein kinase</keyword>
<keyword evidence="11" id="KW-1185">Reference proteome</keyword>
<evidence type="ECO:0000256" key="8">
    <source>
        <dbReference type="SAM" id="MobiDB-lite"/>
    </source>
</evidence>
<dbReference type="OrthoDB" id="1711006at2759"/>
<dbReference type="PANTHER" id="PTHR44329">
    <property type="entry name" value="SERINE/THREONINE-PROTEIN KINASE TNNI3K-RELATED"/>
    <property type="match status" value="1"/>
</dbReference>
<gene>
    <name evidence="10" type="primary">PLEST008651</name>
    <name evidence="10" type="ORF">PLESTB_000426900</name>
</gene>
<evidence type="ECO:0000256" key="6">
    <source>
        <dbReference type="PROSITE-ProRule" id="PRU10141"/>
    </source>
</evidence>
<evidence type="ECO:0000256" key="2">
    <source>
        <dbReference type="ARBA" id="ARBA00022679"/>
    </source>
</evidence>
<sequence>MTHCGTFFMKLFRACFGKARLPKEDAGGARCKPAAISACEMEICQPATPKLSTAGQRPYNAPPVTSGDGQGLAGPVSRASVAADGASGPRTCLNAARLQEMDAENVVICDASKIMDGLRLRQHELGRGTYGIVVTGTYRGVSCAVKVMLSAGGLDRAALRELLLGPSLVHPNIVSTIASRAAHLTDEFFDLLEGDSAGERDSVPDRNRPRVLEPLPINSGDGFGDPKGLNDGPEPLLVLHQILHALGAETGRMVVIVVQEYCDSGTLDRAIRKKVFEPRPMWGLRLARRTLLRTAGDIARGLLHLHDAGVVHGDLKPANVLLSSSREDRRGFSAKLADFGLSHVLPGAVTSLVTRTWGSIAYMAPEAFSGKVSRATDVWAFGVVLWELLKGTRPYMGMGQNEVIEGVKDNTLTLLWPDAMPMAEPIIALGRRCLSHDPEGRPTFVEIVGELVAIERAIRAELLGVPEADPPATEATTGDDSGPDIGLEGL</sequence>
<dbReference type="SMART" id="SM00220">
    <property type="entry name" value="S_TKc"/>
    <property type="match status" value="1"/>
</dbReference>
<comment type="caution">
    <text evidence="10">The sequence shown here is derived from an EMBL/GenBank/DDBJ whole genome shotgun (WGS) entry which is preliminary data.</text>
</comment>
<dbReference type="AlphaFoldDB" id="A0A9W6BEH8"/>
<evidence type="ECO:0000256" key="7">
    <source>
        <dbReference type="RuleBase" id="RU000304"/>
    </source>
</evidence>
<dbReference type="Proteomes" id="UP001165080">
    <property type="component" value="Unassembled WGS sequence"/>
</dbReference>
<dbReference type="PROSITE" id="PS50011">
    <property type="entry name" value="PROTEIN_KINASE_DOM"/>
    <property type="match status" value="1"/>
</dbReference>
<feature type="binding site" evidence="6">
    <location>
        <position position="146"/>
    </location>
    <ligand>
        <name>ATP</name>
        <dbReference type="ChEBI" id="CHEBI:30616"/>
    </ligand>
</feature>
<dbReference type="InterPro" id="IPR011009">
    <property type="entry name" value="Kinase-like_dom_sf"/>
</dbReference>
<dbReference type="Gene3D" id="1.10.510.10">
    <property type="entry name" value="Transferase(Phosphotransferase) domain 1"/>
    <property type="match status" value="1"/>
</dbReference>
<dbReference type="EMBL" id="BRXU01000004">
    <property type="protein sequence ID" value="GLC50741.1"/>
    <property type="molecule type" value="Genomic_DNA"/>
</dbReference>
<feature type="compositionally biased region" description="Basic and acidic residues" evidence="8">
    <location>
        <begin position="199"/>
        <end position="211"/>
    </location>
</feature>
<evidence type="ECO:0000256" key="1">
    <source>
        <dbReference type="ARBA" id="ARBA00022527"/>
    </source>
</evidence>
<evidence type="ECO:0000256" key="5">
    <source>
        <dbReference type="ARBA" id="ARBA00022840"/>
    </source>
</evidence>
<keyword evidence="3 6" id="KW-0547">Nucleotide-binding</keyword>
<accession>A0A9W6BEH8</accession>
<proteinExistence type="inferred from homology"/>
<keyword evidence="2" id="KW-0808">Transferase</keyword>
<dbReference type="SUPFAM" id="SSF56112">
    <property type="entry name" value="Protein kinase-like (PK-like)"/>
    <property type="match status" value="1"/>
</dbReference>
<keyword evidence="4" id="KW-0418">Kinase</keyword>
<dbReference type="InterPro" id="IPR051681">
    <property type="entry name" value="Ser/Thr_Kinases-Pseudokinases"/>
</dbReference>
<dbReference type="PRINTS" id="PR00109">
    <property type="entry name" value="TYRKINASE"/>
</dbReference>